<dbReference type="Pfam" id="PF12680">
    <property type="entry name" value="SnoaL_2"/>
    <property type="match status" value="1"/>
</dbReference>
<dbReference type="Proteomes" id="UP000516764">
    <property type="component" value="Chromosome"/>
</dbReference>
<gene>
    <name evidence="2" type="ORF">H9I45_06865</name>
</gene>
<dbReference type="Gene3D" id="3.10.450.50">
    <property type="match status" value="1"/>
</dbReference>
<dbReference type="SUPFAM" id="SSF54427">
    <property type="entry name" value="NTF2-like"/>
    <property type="match status" value="1"/>
</dbReference>
<dbReference type="AlphaFoldDB" id="A0A7L8AKE4"/>
<evidence type="ECO:0000259" key="1">
    <source>
        <dbReference type="Pfam" id="PF12680"/>
    </source>
</evidence>
<protein>
    <submittedName>
        <fullName evidence="2">Nuclear transport factor 2 family protein</fullName>
    </submittedName>
</protein>
<organism evidence="2 3">
    <name type="scientific">Polaribacter haliotis</name>
    <dbReference type="NCBI Taxonomy" id="1888915"/>
    <lineage>
        <taxon>Bacteria</taxon>
        <taxon>Pseudomonadati</taxon>
        <taxon>Bacteroidota</taxon>
        <taxon>Flavobacteriia</taxon>
        <taxon>Flavobacteriales</taxon>
        <taxon>Flavobacteriaceae</taxon>
    </lineage>
</organism>
<evidence type="ECO:0000313" key="2">
    <source>
        <dbReference type="EMBL" id="QOD62443.1"/>
    </source>
</evidence>
<dbReference type="KEGG" id="phal:H9I45_06865"/>
<keyword evidence="3" id="KW-1185">Reference proteome</keyword>
<feature type="domain" description="SnoaL-like" evidence="1">
    <location>
        <begin position="23"/>
        <end position="118"/>
    </location>
</feature>
<sequence>MAVNNSGTKIAIVAEVSPRYLAQEQLDGYNNRDIEAFLKPYAKNVKVYNFPNELRYEGIEKMRERYTGFFKNTPDLHCKLLNRIVFENKVIDHELVTVNGNQFKAVAVYTIKNGKISSVTFM</sequence>
<dbReference type="InterPro" id="IPR037401">
    <property type="entry name" value="SnoaL-like"/>
</dbReference>
<name>A0A7L8AKE4_9FLAO</name>
<evidence type="ECO:0000313" key="3">
    <source>
        <dbReference type="Proteomes" id="UP000516764"/>
    </source>
</evidence>
<accession>A0A7L8AKE4</accession>
<dbReference type="InterPro" id="IPR008317">
    <property type="entry name" value="UCP030561"/>
</dbReference>
<proteinExistence type="predicted"/>
<dbReference type="EMBL" id="CP061813">
    <property type="protein sequence ID" value="QOD62443.1"/>
    <property type="molecule type" value="Genomic_DNA"/>
</dbReference>
<dbReference type="OrthoDB" id="9797498at2"/>
<dbReference type="InterPro" id="IPR032710">
    <property type="entry name" value="NTF2-like_dom_sf"/>
</dbReference>
<reference evidence="2 3" key="1">
    <citation type="journal article" date="2016" name="Int. J. Syst. Evol. Microbiol.">
        <title>Polaribacter haliotis sp. nov., isolated from the gut of abalone Haliotis discus hannai.</title>
        <authorList>
            <person name="Kim Y.O."/>
            <person name="Park I.S."/>
            <person name="Park S."/>
            <person name="Nam B.H."/>
            <person name="Park J.M."/>
            <person name="Kim D.G."/>
            <person name="Yoon J.H."/>
        </authorList>
    </citation>
    <scope>NUCLEOTIDE SEQUENCE [LARGE SCALE GENOMIC DNA]</scope>
    <source>
        <strain evidence="2 3">KCTC 52418</strain>
    </source>
</reference>
<dbReference type="PIRSF" id="PIRSF030561">
    <property type="entry name" value="UCP030561"/>
    <property type="match status" value="1"/>
</dbReference>